<dbReference type="InterPro" id="IPR039537">
    <property type="entry name" value="Retrotran_Ty1/copia-like"/>
</dbReference>
<feature type="region of interest" description="Disordered" evidence="1">
    <location>
        <begin position="85"/>
        <end position="114"/>
    </location>
</feature>
<proteinExistence type="predicted"/>
<comment type="caution">
    <text evidence="2">The sequence shown here is derived from an EMBL/GenBank/DDBJ whole genome shotgun (WGS) entry which is preliminary data.</text>
</comment>
<evidence type="ECO:0000313" key="2">
    <source>
        <dbReference type="EMBL" id="KAK3015017.1"/>
    </source>
</evidence>
<keyword evidence="3" id="KW-1185">Reference proteome</keyword>
<evidence type="ECO:0000313" key="3">
    <source>
        <dbReference type="Proteomes" id="UP001188597"/>
    </source>
</evidence>
<evidence type="ECO:0000256" key="1">
    <source>
        <dbReference type="SAM" id="MobiDB-lite"/>
    </source>
</evidence>
<dbReference type="AlphaFoldDB" id="A0AA89ATV2"/>
<dbReference type="PANTHER" id="PTHR42648">
    <property type="entry name" value="TRANSPOSASE, PUTATIVE-RELATED"/>
    <property type="match status" value="1"/>
</dbReference>
<accession>A0AA89ATV2</accession>
<dbReference type="EMBL" id="JAVXUP010001171">
    <property type="protein sequence ID" value="KAK3015017.1"/>
    <property type="molecule type" value="Genomic_DNA"/>
</dbReference>
<dbReference type="PANTHER" id="PTHR42648:SF28">
    <property type="entry name" value="TRANSPOSON-ENCODED PROTEIN WITH RIBONUCLEASE H-LIKE AND RETROVIRUS ZINC FINGER-LIKE DOMAINS"/>
    <property type="match status" value="1"/>
</dbReference>
<sequence>MAEEGKGKIEKFNGMKNIQLDFCEGYVYGKQKRVSFRKDGKERKTERLKLVHTDVCGPTTVKYLGAAVDTAVYLINRSSASALNGGIPEEEWSGKPDGQLNLEKIEGNKNPTDMLTKASSVETTQLLDQSGSADVQ</sequence>
<dbReference type="Proteomes" id="UP001188597">
    <property type="component" value="Unassembled WGS sequence"/>
</dbReference>
<reference evidence="2" key="1">
    <citation type="submission" date="2022-12" db="EMBL/GenBank/DDBJ databases">
        <title>Draft genome assemblies for two species of Escallonia (Escalloniales).</title>
        <authorList>
            <person name="Chanderbali A."/>
            <person name="Dervinis C."/>
            <person name="Anghel I."/>
            <person name="Soltis D."/>
            <person name="Soltis P."/>
            <person name="Zapata F."/>
        </authorList>
    </citation>
    <scope>NUCLEOTIDE SEQUENCE</scope>
    <source>
        <strain evidence="2">UCBG64.0493</strain>
        <tissue evidence="2">Leaf</tissue>
    </source>
</reference>
<name>A0AA89ATV2_9ASTE</name>
<protein>
    <submittedName>
        <fullName evidence="2">Uncharacterized protein</fullName>
    </submittedName>
</protein>
<organism evidence="2 3">
    <name type="scientific">Escallonia herrerae</name>
    <dbReference type="NCBI Taxonomy" id="1293975"/>
    <lineage>
        <taxon>Eukaryota</taxon>
        <taxon>Viridiplantae</taxon>
        <taxon>Streptophyta</taxon>
        <taxon>Embryophyta</taxon>
        <taxon>Tracheophyta</taxon>
        <taxon>Spermatophyta</taxon>
        <taxon>Magnoliopsida</taxon>
        <taxon>eudicotyledons</taxon>
        <taxon>Gunneridae</taxon>
        <taxon>Pentapetalae</taxon>
        <taxon>asterids</taxon>
        <taxon>campanulids</taxon>
        <taxon>Escalloniales</taxon>
        <taxon>Escalloniaceae</taxon>
        <taxon>Escallonia</taxon>
    </lineage>
</organism>
<gene>
    <name evidence="2" type="ORF">RJ639_005601</name>
</gene>